<dbReference type="InterPro" id="IPR036286">
    <property type="entry name" value="LexA/Signal_pep-like_sf"/>
</dbReference>
<evidence type="ECO:0000313" key="4">
    <source>
        <dbReference type="EMBL" id="TDX46533.1"/>
    </source>
</evidence>
<dbReference type="Proteomes" id="UP000198945">
    <property type="component" value="Unassembled WGS sequence"/>
</dbReference>
<reference evidence="3 5" key="1">
    <citation type="submission" date="2016-10" db="EMBL/GenBank/DDBJ databases">
        <authorList>
            <person name="de Groot N.N."/>
        </authorList>
    </citation>
    <scope>NUCLEOTIDE SEQUENCE [LARGE SCALE GENOMIC DNA]</scope>
    <source>
        <strain evidence="3 5">WG7</strain>
    </source>
</reference>
<dbReference type="CDD" id="cd00093">
    <property type="entry name" value="HTH_XRE"/>
    <property type="match status" value="1"/>
</dbReference>
<dbReference type="Proteomes" id="UP000247389">
    <property type="component" value="Unassembled WGS sequence"/>
</dbReference>
<evidence type="ECO:0000313" key="3">
    <source>
        <dbReference type="EMBL" id="SDI70876.1"/>
    </source>
</evidence>
<dbReference type="AlphaFoldDB" id="A0A1G8MSN2"/>
<reference evidence="2 6" key="2">
    <citation type="submission" date="2018-04" db="EMBL/GenBank/DDBJ databases">
        <title>Subsurface microbial communities from deep shales in Ohio and West Virginia, USA.</title>
        <authorList>
            <person name="Wrighton K."/>
        </authorList>
    </citation>
    <scope>NUCLEOTIDE SEQUENCE [LARGE SCALE GENOMIC DNA]</scope>
    <source>
        <strain evidence="4 7">DSMZ 11287</strain>
        <strain evidence="2 6">MSL28</strain>
    </source>
</reference>
<protein>
    <submittedName>
        <fullName evidence="2 3">Peptidase S24-like</fullName>
    </submittedName>
</protein>
<dbReference type="Gene3D" id="2.10.109.10">
    <property type="entry name" value="Umud Fragment, subunit A"/>
    <property type="match status" value="1"/>
</dbReference>
<dbReference type="RefSeq" id="WP_076544535.1">
    <property type="nucleotide sequence ID" value="NZ_FNEH01000012.1"/>
</dbReference>
<evidence type="ECO:0000313" key="6">
    <source>
        <dbReference type="Proteomes" id="UP000247389"/>
    </source>
</evidence>
<evidence type="ECO:0000313" key="5">
    <source>
        <dbReference type="Proteomes" id="UP000198945"/>
    </source>
</evidence>
<organism evidence="3 5">
    <name type="scientific">Halanaerobium congolense</name>
    <dbReference type="NCBI Taxonomy" id="54121"/>
    <lineage>
        <taxon>Bacteria</taxon>
        <taxon>Bacillati</taxon>
        <taxon>Bacillota</taxon>
        <taxon>Clostridia</taxon>
        <taxon>Halanaerobiales</taxon>
        <taxon>Halanaerobiaceae</taxon>
        <taxon>Halanaerobium</taxon>
    </lineage>
</organism>
<dbReference type="CDD" id="cd06529">
    <property type="entry name" value="S24_LexA-like"/>
    <property type="match status" value="1"/>
</dbReference>
<dbReference type="InterPro" id="IPR039418">
    <property type="entry name" value="LexA-like"/>
</dbReference>
<evidence type="ECO:0000313" key="2">
    <source>
        <dbReference type="EMBL" id="PXV66727.1"/>
    </source>
</evidence>
<accession>A0A1G8MSN2</accession>
<dbReference type="EMBL" id="QICM01000010">
    <property type="protein sequence ID" value="PXV66727.1"/>
    <property type="molecule type" value="Genomic_DNA"/>
</dbReference>
<evidence type="ECO:0000313" key="7">
    <source>
        <dbReference type="Proteomes" id="UP000295472"/>
    </source>
</evidence>
<dbReference type="Proteomes" id="UP000295472">
    <property type="component" value="Unassembled WGS sequence"/>
</dbReference>
<dbReference type="Pfam" id="PF01381">
    <property type="entry name" value="HTH_3"/>
    <property type="match status" value="1"/>
</dbReference>
<dbReference type="EMBL" id="SOEF01000005">
    <property type="protein sequence ID" value="TDX46533.1"/>
    <property type="molecule type" value="Genomic_DNA"/>
</dbReference>
<gene>
    <name evidence="4" type="ORF">C7954_10551</name>
    <name evidence="2" type="ORF">C8C78_11065</name>
    <name evidence="3" type="ORF">SAMN04515654_11252</name>
</gene>
<evidence type="ECO:0000259" key="1">
    <source>
        <dbReference type="Pfam" id="PF01381"/>
    </source>
</evidence>
<dbReference type="InterPro" id="IPR001387">
    <property type="entry name" value="Cro/C1-type_HTH"/>
</dbReference>
<dbReference type="GeneID" id="57012021"/>
<dbReference type="EMBL" id="FNEH01000012">
    <property type="protein sequence ID" value="SDI70876.1"/>
    <property type="molecule type" value="Genomic_DNA"/>
</dbReference>
<proteinExistence type="predicted"/>
<name>A0A1G8MSN2_9FIRM</name>
<feature type="domain" description="HTH cro/C1-type" evidence="1">
    <location>
        <begin position="20"/>
        <end position="57"/>
    </location>
</feature>
<dbReference type="SUPFAM" id="SSF51306">
    <property type="entry name" value="LexA/Signal peptidase"/>
    <property type="match status" value="1"/>
</dbReference>
<sequence length="246" mass="28704">MKKDKVKLMNLVSRAIGDKSVTKFAKEADIHRSYLSKLKNGSLEFDPKPDILEKIAENNDKVRYIELMVAAGYLDEKYLLVMDKDDEGQYEEKKDTQGAKGLLSTYLEQVEKKNPREMVTSYNYNNEAFWDEKQECVKEDYFTFPEGYVTDSSYALKMTDNKFKDWGIVRGDYILIRPMNDEPENGSTILVIIRKGGDCNRTIKRYYIINKDKVRLEPDFENYGEIDKTEIEVKGLVVFVGRQYIK</sequence>